<feature type="binding site" evidence="8">
    <location>
        <position position="177"/>
    </location>
    <ligand>
        <name>Zn(2+)</name>
        <dbReference type="ChEBI" id="CHEBI:29105"/>
    </ligand>
</feature>
<dbReference type="SUPFAM" id="SSF57716">
    <property type="entry name" value="Glucocorticoid receptor-like (DNA-binding domain)"/>
    <property type="match status" value="1"/>
</dbReference>
<keyword evidence="12" id="KW-1185">Reference proteome</keyword>
<feature type="binding site" evidence="8">
    <location>
        <position position="143"/>
    </location>
    <ligand>
        <name>Zn(2+)</name>
        <dbReference type="ChEBI" id="CHEBI:29105"/>
    </ligand>
</feature>
<name>A0ABS9MHH2_9FIRM</name>
<dbReference type="EMBL" id="JAKNHQ010000002">
    <property type="protein sequence ID" value="MCG4609869.1"/>
    <property type="molecule type" value="Genomic_DNA"/>
</dbReference>
<evidence type="ECO:0000313" key="12">
    <source>
        <dbReference type="Proteomes" id="UP001298681"/>
    </source>
</evidence>
<evidence type="ECO:0000256" key="10">
    <source>
        <dbReference type="RuleBase" id="RU004165"/>
    </source>
</evidence>
<dbReference type="NCBIfam" id="NF003300">
    <property type="entry name" value="PRK04296.1-5"/>
    <property type="match status" value="1"/>
</dbReference>
<dbReference type="RefSeq" id="WP_191362566.1">
    <property type="nucleotide sequence ID" value="NZ_JAKNHQ010000002.1"/>
</dbReference>
<evidence type="ECO:0000256" key="3">
    <source>
        <dbReference type="ARBA" id="ARBA00022634"/>
    </source>
</evidence>
<accession>A0ABS9MHH2</accession>
<dbReference type="EC" id="2.7.1.21" evidence="2 8"/>
<evidence type="ECO:0000313" key="11">
    <source>
        <dbReference type="EMBL" id="MCG4609869.1"/>
    </source>
</evidence>
<reference evidence="11 12" key="1">
    <citation type="submission" date="2022-01" db="EMBL/GenBank/DDBJ databases">
        <title>Collection of gut derived symbiotic bacterial strains cultured from healthy donors.</title>
        <authorList>
            <person name="Lin H."/>
            <person name="Kohout C."/>
            <person name="Waligurski E."/>
            <person name="Pamer E.G."/>
        </authorList>
    </citation>
    <scope>NUCLEOTIDE SEQUENCE [LARGE SCALE GENOMIC DNA]</scope>
    <source>
        <strain evidence="11 12">DFI.7.58</strain>
    </source>
</reference>
<dbReference type="Pfam" id="PF00265">
    <property type="entry name" value="TK"/>
    <property type="match status" value="1"/>
</dbReference>
<keyword evidence="8" id="KW-0862">Zinc</keyword>
<comment type="similarity">
    <text evidence="1 8 10">Belongs to the thymidine kinase family.</text>
</comment>
<evidence type="ECO:0000256" key="6">
    <source>
        <dbReference type="ARBA" id="ARBA00022777"/>
    </source>
</evidence>
<dbReference type="HAMAP" id="MF_00124">
    <property type="entry name" value="Thymidine_kinase"/>
    <property type="match status" value="1"/>
</dbReference>
<dbReference type="GO" id="GO:0004797">
    <property type="term" value="F:thymidine kinase activity"/>
    <property type="evidence" value="ECO:0007669"/>
    <property type="project" value="UniProtKB-EC"/>
</dbReference>
<comment type="caution">
    <text evidence="8">Lacks conserved residue(s) required for the propagation of feature annotation.</text>
</comment>
<keyword evidence="4 8" id="KW-0808">Transferase</keyword>
<evidence type="ECO:0000256" key="7">
    <source>
        <dbReference type="ARBA" id="ARBA00022840"/>
    </source>
</evidence>
<dbReference type="SUPFAM" id="SSF52540">
    <property type="entry name" value="P-loop containing nucleoside triphosphate hydrolases"/>
    <property type="match status" value="1"/>
</dbReference>
<evidence type="ECO:0000256" key="9">
    <source>
        <dbReference type="RuleBase" id="RU000544"/>
    </source>
</evidence>
<dbReference type="Proteomes" id="UP001298681">
    <property type="component" value="Unassembled WGS sequence"/>
</dbReference>
<dbReference type="Gene3D" id="3.40.50.300">
    <property type="entry name" value="P-loop containing nucleotide triphosphate hydrolases"/>
    <property type="match status" value="1"/>
</dbReference>
<evidence type="ECO:0000256" key="1">
    <source>
        <dbReference type="ARBA" id="ARBA00007587"/>
    </source>
</evidence>
<feature type="binding site" evidence="8">
    <location>
        <position position="180"/>
    </location>
    <ligand>
        <name>Zn(2+)</name>
        <dbReference type="ChEBI" id="CHEBI:29105"/>
    </ligand>
</feature>
<keyword evidence="5 8" id="KW-0547">Nucleotide-binding</keyword>
<comment type="caution">
    <text evidence="11">The sequence shown here is derived from an EMBL/GenBank/DDBJ whole genome shotgun (WGS) entry which is preliminary data.</text>
</comment>
<dbReference type="Gene3D" id="3.30.60.20">
    <property type="match status" value="1"/>
</dbReference>
<dbReference type="InterPro" id="IPR001267">
    <property type="entry name" value="Thymidine_kinase"/>
</dbReference>
<keyword evidence="7 8" id="KW-0067">ATP-binding</keyword>
<evidence type="ECO:0000256" key="5">
    <source>
        <dbReference type="ARBA" id="ARBA00022741"/>
    </source>
</evidence>
<evidence type="ECO:0000256" key="8">
    <source>
        <dbReference type="HAMAP-Rule" id="MF_00124"/>
    </source>
</evidence>
<organism evidence="11 12">
    <name type="scientific">Anaeromassilibacillus senegalensis</name>
    <dbReference type="NCBI Taxonomy" id="1673717"/>
    <lineage>
        <taxon>Bacteria</taxon>
        <taxon>Bacillati</taxon>
        <taxon>Bacillota</taxon>
        <taxon>Clostridia</taxon>
        <taxon>Eubacteriales</taxon>
        <taxon>Acutalibacteraceae</taxon>
        <taxon>Anaeromassilibacillus</taxon>
    </lineage>
</organism>
<keyword evidence="3 8" id="KW-0237">DNA synthesis</keyword>
<gene>
    <name evidence="8" type="primary">tdk</name>
    <name evidence="11" type="ORF">L0P57_02785</name>
</gene>
<keyword evidence="8" id="KW-0963">Cytoplasm</keyword>
<comment type="subcellular location">
    <subcellularLocation>
        <location evidence="8">Cytoplasm</location>
    </subcellularLocation>
</comment>
<proteinExistence type="inferred from homology"/>
<evidence type="ECO:0000256" key="2">
    <source>
        <dbReference type="ARBA" id="ARBA00012118"/>
    </source>
</evidence>
<dbReference type="PANTHER" id="PTHR11441">
    <property type="entry name" value="THYMIDINE KINASE"/>
    <property type="match status" value="1"/>
</dbReference>
<feature type="binding site" evidence="8">
    <location>
        <position position="141"/>
    </location>
    <ligand>
        <name>Zn(2+)</name>
        <dbReference type="ChEBI" id="CHEBI:29105"/>
    </ligand>
</feature>
<keyword evidence="6 8" id="KW-0418">Kinase</keyword>
<dbReference type="PIRSF" id="PIRSF035805">
    <property type="entry name" value="TK_cell"/>
    <property type="match status" value="1"/>
</dbReference>
<dbReference type="InterPro" id="IPR027417">
    <property type="entry name" value="P-loop_NTPase"/>
</dbReference>
<feature type="binding site" evidence="8">
    <location>
        <begin position="84"/>
        <end position="87"/>
    </location>
    <ligand>
        <name>ATP</name>
        <dbReference type="ChEBI" id="CHEBI:30616"/>
    </ligand>
</feature>
<comment type="subunit">
    <text evidence="8">Homotetramer.</text>
</comment>
<protein>
    <recommendedName>
        <fullName evidence="2 8">Thymidine kinase</fullName>
        <ecNumber evidence="2 8">2.7.1.21</ecNumber>
    </recommendedName>
</protein>
<comment type="catalytic activity">
    <reaction evidence="8 9">
        <text>thymidine + ATP = dTMP + ADP + H(+)</text>
        <dbReference type="Rhea" id="RHEA:19129"/>
        <dbReference type="ChEBI" id="CHEBI:15378"/>
        <dbReference type="ChEBI" id="CHEBI:17748"/>
        <dbReference type="ChEBI" id="CHEBI:30616"/>
        <dbReference type="ChEBI" id="CHEBI:63528"/>
        <dbReference type="ChEBI" id="CHEBI:456216"/>
        <dbReference type="EC" id="2.7.1.21"/>
    </reaction>
</comment>
<dbReference type="PANTHER" id="PTHR11441:SF0">
    <property type="entry name" value="THYMIDINE KINASE, CYTOSOLIC"/>
    <property type="match status" value="1"/>
</dbReference>
<evidence type="ECO:0000256" key="4">
    <source>
        <dbReference type="ARBA" id="ARBA00022679"/>
    </source>
</evidence>
<sequence length="203" mass="23262">MPKLYFKYGAMNSSKSANALMVKFNYEEQGYRVALLKPSIDDRDGTEVVKSRIGLEQRCYVIDEDMNLLDWYDAHREYQVLIVDEAQFLTPEQVEQLKDLAVDEIPVLCFGLKTDFQTKMFPASKRLFELADSLSEIKSVCRCGRKAEVNARIHDGAIIKEGKQILIGGNERYVGMCYKCWRDNRFSGLSHSEHTGTEKTALK</sequence>
<feature type="active site" description="Proton acceptor" evidence="8">
    <location>
        <position position="85"/>
    </location>
</feature>
<keyword evidence="8" id="KW-0479">Metal-binding</keyword>